<evidence type="ECO:0000313" key="3">
    <source>
        <dbReference type="Proteomes" id="UP000559010"/>
    </source>
</evidence>
<dbReference type="PANTHER" id="PTHR31299:SF0">
    <property type="entry name" value="ESTERASE, PUTATIVE (AFU_ORTHOLOGUE AFUA_1G05850)-RELATED"/>
    <property type="match status" value="1"/>
</dbReference>
<reference evidence="2 3" key="1">
    <citation type="submission" date="2020-04" db="EMBL/GenBank/DDBJ databases">
        <title>Flammeovirgaceae bacterium KN852 isolated from deep sea.</title>
        <authorList>
            <person name="Zhang D.-C."/>
        </authorList>
    </citation>
    <scope>NUCLEOTIDE SEQUENCE [LARGE SCALE GENOMIC DNA]</scope>
    <source>
        <strain evidence="2 3">KN852</strain>
    </source>
</reference>
<feature type="signal peptide" evidence="1">
    <location>
        <begin position="1"/>
        <end position="18"/>
    </location>
</feature>
<feature type="chain" id="PRO_5032341290" evidence="1">
    <location>
        <begin position="19"/>
        <end position="427"/>
    </location>
</feature>
<dbReference type="Pfam" id="PF05139">
    <property type="entry name" value="Erythro_esteras"/>
    <property type="match status" value="1"/>
</dbReference>
<sequence length="427" mass="49728">MRKIFGAVLIFLATTINAQDDKVIQWINNNLIEIENQDLDSGLVAFHNNIPEKFKNASIFGFGEATHHGREFFTIKAKFFKYLVENLGVRAFIMEEFKMAESGINEWISGGEGDINTIANNFDYYLWQTEEVIDLLLWMRNYNLDKPESDQIRFYGMDIQSVVGINNEIRAFIKKYDIPVSEEFLSVIDSCSYNQIDSEKVSLWNEKLNEIEKVILENEGTFTAEQRKDFRSAGRALSYIIKHINYLKHPGNGVRDQLMFENVKWIINNETKNGKAFIWAHNEHVNNIEVSPMGSGWVSLGGHLKNFYDNKYYSVYFDFGKGELMGIVRDKNKPVHWNIYEIDKPFQNTYAETLFKADKEIYFIDIESVNNIEVEKFFSYPKKQLLLGGPGYNPKVKNRALVRKNYMETCDGLIFVKNISVPRYIRN</sequence>
<comment type="caution">
    <text evidence="2">The sequence shown here is derived from an EMBL/GenBank/DDBJ whole genome shotgun (WGS) entry which is preliminary data.</text>
</comment>
<dbReference type="SUPFAM" id="SSF159501">
    <property type="entry name" value="EreA/ChaN-like"/>
    <property type="match status" value="1"/>
</dbReference>
<protein>
    <submittedName>
        <fullName evidence="2">Erythromycin esterase family protein</fullName>
    </submittedName>
</protein>
<dbReference type="Gene3D" id="1.20.1440.30">
    <property type="entry name" value="Biosynthetic Protein domain"/>
    <property type="match status" value="1"/>
</dbReference>
<evidence type="ECO:0000256" key="1">
    <source>
        <dbReference type="SAM" id="SignalP"/>
    </source>
</evidence>
<organism evidence="2 3">
    <name type="scientific">Marinigracilibium pacificum</name>
    <dbReference type="NCBI Taxonomy" id="2729599"/>
    <lineage>
        <taxon>Bacteria</taxon>
        <taxon>Pseudomonadati</taxon>
        <taxon>Bacteroidota</taxon>
        <taxon>Cytophagia</taxon>
        <taxon>Cytophagales</taxon>
        <taxon>Flammeovirgaceae</taxon>
        <taxon>Marinigracilibium</taxon>
    </lineage>
</organism>
<keyword evidence="1" id="KW-0732">Signal</keyword>
<gene>
    <name evidence="2" type="ORF">HH304_20460</name>
</gene>
<evidence type="ECO:0000313" key="2">
    <source>
        <dbReference type="EMBL" id="NMM50794.1"/>
    </source>
</evidence>
<dbReference type="CDD" id="cd14728">
    <property type="entry name" value="Ere-like"/>
    <property type="match status" value="1"/>
</dbReference>
<dbReference type="PANTHER" id="PTHR31299">
    <property type="entry name" value="ESTERASE, PUTATIVE (AFU_ORTHOLOGUE AFUA_1G05850)-RELATED"/>
    <property type="match status" value="1"/>
</dbReference>
<name>A0A848J8N8_9BACT</name>
<dbReference type="InterPro" id="IPR052036">
    <property type="entry name" value="Hydrolase/PRTase-associated"/>
</dbReference>
<dbReference type="EMBL" id="JABBNU010000016">
    <property type="protein sequence ID" value="NMM50794.1"/>
    <property type="molecule type" value="Genomic_DNA"/>
</dbReference>
<dbReference type="Gene3D" id="3.40.1660.10">
    <property type="entry name" value="EreA-like (biosynthetic domain)"/>
    <property type="match status" value="1"/>
</dbReference>
<dbReference type="AlphaFoldDB" id="A0A848J8N8"/>
<dbReference type="GO" id="GO:0046677">
    <property type="term" value="P:response to antibiotic"/>
    <property type="evidence" value="ECO:0007669"/>
    <property type="project" value="InterPro"/>
</dbReference>
<keyword evidence="3" id="KW-1185">Reference proteome</keyword>
<dbReference type="RefSeq" id="WP_169685160.1">
    <property type="nucleotide sequence ID" value="NZ_JABBNU010000016.1"/>
</dbReference>
<dbReference type="Gene3D" id="3.30.1870.10">
    <property type="entry name" value="EreA-like, domain 2"/>
    <property type="match status" value="1"/>
</dbReference>
<dbReference type="Proteomes" id="UP000559010">
    <property type="component" value="Unassembled WGS sequence"/>
</dbReference>
<dbReference type="InterPro" id="IPR007815">
    <property type="entry name" value="Emycin_Estase"/>
</dbReference>
<accession>A0A848J8N8</accession>
<proteinExistence type="predicted"/>